<reference evidence="5" key="2">
    <citation type="submission" date="2020-06" db="EMBL/GenBank/DDBJ databases">
        <title>Helianthus annuus Genome sequencing and assembly Release 2.</title>
        <authorList>
            <person name="Gouzy J."/>
            <person name="Langlade N."/>
            <person name="Munos S."/>
        </authorList>
    </citation>
    <scope>NUCLEOTIDE SEQUENCE</scope>
    <source>
        <tissue evidence="5">Leaves</tissue>
    </source>
</reference>
<evidence type="ECO:0000313" key="5">
    <source>
        <dbReference type="EMBL" id="KAF5780326.1"/>
    </source>
</evidence>
<keyword evidence="5" id="KW-0418">Kinase</keyword>
<dbReference type="InterPro" id="IPR025287">
    <property type="entry name" value="WAK_GUB"/>
</dbReference>
<organism evidence="5 6">
    <name type="scientific">Helianthus annuus</name>
    <name type="common">Common sunflower</name>
    <dbReference type="NCBI Taxonomy" id="4232"/>
    <lineage>
        <taxon>Eukaryota</taxon>
        <taxon>Viridiplantae</taxon>
        <taxon>Streptophyta</taxon>
        <taxon>Embryophyta</taxon>
        <taxon>Tracheophyta</taxon>
        <taxon>Spermatophyta</taxon>
        <taxon>Magnoliopsida</taxon>
        <taxon>eudicotyledons</taxon>
        <taxon>Gunneridae</taxon>
        <taxon>Pentapetalae</taxon>
        <taxon>asterids</taxon>
        <taxon>campanulids</taxon>
        <taxon>Asterales</taxon>
        <taxon>Asteraceae</taxon>
        <taxon>Asteroideae</taxon>
        <taxon>Heliantheae alliance</taxon>
        <taxon>Heliantheae</taxon>
        <taxon>Helianthus</taxon>
    </lineage>
</organism>
<feature type="domain" description="Wall-associated receptor kinase galacturonan-binding" evidence="4">
    <location>
        <begin position="8"/>
        <end position="56"/>
    </location>
</feature>
<sequence length="109" mass="12198">MLNSSILFWGLGLPAYCGHPGFQLTCESDVPVLVSKSTDYRVLNIDSSAHTITIARKDLWSNICPEYLHNTTYDSTLFNGSNLARRMYLCTMDAKTVYQGMLVIDLVVT</sequence>
<accession>A0A9K3HL76</accession>
<name>A0A9K3HL76_HELAN</name>
<keyword evidence="5" id="KW-0808">Transferase</keyword>
<dbReference type="PANTHER" id="PTHR33138:SF72">
    <property type="entry name" value="WALL-ASSOCIATED RECEPTOR KINASE CARBOXY-TERMINAL PROTEIN"/>
    <property type="match status" value="1"/>
</dbReference>
<evidence type="ECO:0000256" key="1">
    <source>
        <dbReference type="ARBA" id="ARBA00004167"/>
    </source>
</evidence>
<comment type="caution">
    <text evidence="5">The sequence shown here is derived from an EMBL/GenBank/DDBJ whole genome shotgun (WGS) entry which is preliminary data.</text>
</comment>
<reference evidence="5" key="1">
    <citation type="journal article" date="2017" name="Nature">
        <title>The sunflower genome provides insights into oil metabolism, flowering and Asterid evolution.</title>
        <authorList>
            <person name="Badouin H."/>
            <person name="Gouzy J."/>
            <person name="Grassa C.J."/>
            <person name="Murat F."/>
            <person name="Staton S.E."/>
            <person name="Cottret L."/>
            <person name="Lelandais-Briere C."/>
            <person name="Owens G.L."/>
            <person name="Carrere S."/>
            <person name="Mayjonade B."/>
            <person name="Legrand L."/>
            <person name="Gill N."/>
            <person name="Kane N.C."/>
            <person name="Bowers J.E."/>
            <person name="Hubner S."/>
            <person name="Bellec A."/>
            <person name="Berard A."/>
            <person name="Berges H."/>
            <person name="Blanchet N."/>
            <person name="Boniface M.C."/>
            <person name="Brunel D."/>
            <person name="Catrice O."/>
            <person name="Chaidir N."/>
            <person name="Claudel C."/>
            <person name="Donnadieu C."/>
            <person name="Faraut T."/>
            <person name="Fievet G."/>
            <person name="Helmstetter N."/>
            <person name="King M."/>
            <person name="Knapp S.J."/>
            <person name="Lai Z."/>
            <person name="Le Paslier M.C."/>
            <person name="Lippi Y."/>
            <person name="Lorenzon L."/>
            <person name="Mandel J.R."/>
            <person name="Marage G."/>
            <person name="Marchand G."/>
            <person name="Marquand E."/>
            <person name="Bret-Mestries E."/>
            <person name="Morien E."/>
            <person name="Nambeesan S."/>
            <person name="Nguyen T."/>
            <person name="Pegot-Espagnet P."/>
            <person name="Pouilly N."/>
            <person name="Raftis F."/>
            <person name="Sallet E."/>
            <person name="Schiex T."/>
            <person name="Thomas J."/>
            <person name="Vandecasteele C."/>
            <person name="Vares D."/>
            <person name="Vear F."/>
            <person name="Vautrin S."/>
            <person name="Crespi M."/>
            <person name="Mangin B."/>
            <person name="Burke J.M."/>
            <person name="Salse J."/>
            <person name="Munos S."/>
            <person name="Vincourt P."/>
            <person name="Rieseberg L.H."/>
            <person name="Langlade N.B."/>
        </authorList>
    </citation>
    <scope>NUCLEOTIDE SEQUENCE</scope>
    <source>
        <tissue evidence="5">Leaves</tissue>
    </source>
</reference>
<feature type="chain" id="PRO_5039924382" evidence="3">
    <location>
        <begin position="18"/>
        <end position="109"/>
    </location>
</feature>
<keyword evidence="2 3" id="KW-0732">Signal</keyword>
<dbReference type="GO" id="GO:0016301">
    <property type="term" value="F:kinase activity"/>
    <property type="evidence" value="ECO:0007669"/>
    <property type="project" value="UniProtKB-KW"/>
</dbReference>
<dbReference type="Gramene" id="mRNA:HanXRQr2_Chr11g0470621">
    <property type="protein sequence ID" value="CDS:HanXRQr2_Chr11g0470621.1"/>
    <property type="gene ID" value="HanXRQr2_Chr11g0470621"/>
</dbReference>
<dbReference type="EMBL" id="MNCJ02000326">
    <property type="protein sequence ID" value="KAF5780326.1"/>
    <property type="molecule type" value="Genomic_DNA"/>
</dbReference>
<evidence type="ECO:0000256" key="2">
    <source>
        <dbReference type="ARBA" id="ARBA00022729"/>
    </source>
</evidence>
<protein>
    <submittedName>
        <fullName evidence="5">Wall-associated receptor kinase, galacturonan-binding domain-containing protein</fullName>
    </submittedName>
</protein>
<dbReference type="AlphaFoldDB" id="A0A9K3HL76"/>
<keyword evidence="5" id="KW-0675">Receptor</keyword>
<feature type="signal peptide" evidence="3">
    <location>
        <begin position="1"/>
        <end position="17"/>
    </location>
</feature>
<evidence type="ECO:0000259" key="4">
    <source>
        <dbReference type="Pfam" id="PF13947"/>
    </source>
</evidence>
<dbReference type="GO" id="GO:0016020">
    <property type="term" value="C:membrane"/>
    <property type="evidence" value="ECO:0007669"/>
    <property type="project" value="UniProtKB-SubCell"/>
</dbReference>
<dbReference type="GO" id="GO:0030247">
    <property type="term" value="F:polysaccharide binding"/>
    <property type="evidence" value="ECO:0007669"/>
    <property type="project" value="InterPro"/>
</dbReference>
<dbReference type="Pfam" id="PF13947">
    <property type="entry name" value="GUB_WAK_bind"/>
    <property type="match status" value="1"/>
</dbReference>
<keyword evidence="6" id="KW-1185">Reference proteome</keyword>
<evidence type="ECO:0000313" key="6">
    <source>
        <dbReference type="Proteomes" id="UP000215914"/>
    </source>
</evidence>
<comment type="subcellular location">
    <subcellularLocation>
        <location evidence="1">Membrane</location>
        <topology evidence="1">Single-pass membrane protein</topology>
    </subcellularLocation>
</comment>
<evidence type="ECO:0000256" key="3">
    <source>
        <dbReference type="SAM" id="SignalP"/>
    </source>
</evidence>
<gene>
    <name evidence="5" type="ORF">HanXRQr2_Chr11g0470621</name>
</gene>
<dbReference type="Proteomes" id="UP000215914">
    <property type="component" value="Unassembled WGS sequence"/>
</dbReference>
<proteinExistence type="predicted"/>
<dbReference type="PANTHER" id="PTHR33138">
    <property type="entry name" value="OS01G0690200 PROTEIN"/>
    <property type="match status" value="1"/>
</dbReference>